<dbReference type="SMART" id="SM00487">
    <property type="entry name" value="DEXDc"/>
    <property type="match status" value="1"/>
</dbReference>
<evidence type="ECO:0000256" key="4">
    <source>
        <dbReference type="ARBA" id="ARBA00022723"/>
    </source>
</evidence>
<sequence length="903" mass="101167">MSEASERARREFPAFPFDPYPIQTDFMAFLYDSLEKGGIAMLESPTGTGKTLSIICSAMQWAVDRRKKQREQQNGKSSDTKSSSIDEEEEPDWMRDFAIPGPEMEEVGRRRLGSGSGALEKKASFVRPKNVEKTAEESPENDEEMEFLVDDYESEAEDMEYGIGRSKRKGWRCLSSSGSDEEEVGGGMEEEVTPKVYFTSRTHSQLSQFVREFKRTAFASELNLVCLGSRKNLCINSDVLKLGNLNRINEHCLELQKSKKDSKIKVQTDNGRVRRVKASSGCPMLGKQNLRKQFRNKVWEHGALDIEDLAQLGRKIGTCPYYGARDMVRAGDLVVLPYQSLLLRSARESLGLNLKNSVVVIDEAHNVADSLTSMYNSKITTSQLKQVLSHLELYLGRFRNLLGAGNRRYIQTLIVLIRSFLRLLLGCQEDSSGISNITNVHADQATEEKNFGDTSMTINEFLFSLNIDNINLVKLHRYVKESNIIHKVTGYGTKFASSESGSLHSDCQGHGAEGSVISGFQALVDIFLSLINNDSDGRIIVSRQKLSGQTEEGCLKFVMLCGEKIFSEIAGQAHAVVLAGGTLQPIEETRMRLFPGLALDQVHFFTCNHIVPPENILPIAVSRGPSGMTFDFSYNSRNTPSMIDELGRLLCNLVAVIPEGVVVFFSSFDYEGQVYDTWRATGLLSKILKKKRVYREPRNSIDVDLVLKEYKEAIESPSGVLNDSRTNGALLLAVVGGKISEGINFSDGMGRCVIMVGLPYPSPADIELMERVKYIEGLGELSSPTPNKSFGNKLYSNSKVQSGFDILRKCKQRGREYYDNLCMKAVNQSIGRAIRHINDYAAILLVDSRYACDSSIRSFSDPTNKLPLWIKDRLVSATQSYGEVHRLLHQFFQFNKKKYNQKY</sequence>
<dbReference type="GO" id="GO:0016818">
    <property type="term" value="F:hydrolase activity, acting on acid anhydrides, in phosphorus-containing anhydrides"/>
    <property type="evidence" value="ECO:0007669"/>
    <property type="project" value="InterPro"/>
</dbReference>
<evidence type="ECO:0000256" key="11">
    <source>
        <dbReference type="ARBA" id="ARBA00023235"/>
    </source>
</evidence>
<keyword evidence="9" id="KW-0408">Iron</keyword>
<keyword evidence="6" id="KW-0378">Hydrolase</keyword>
<evidence type="ECO:0000256" key="1">
    <source>
        <dbReference type="ARBA" id="ARBA00001966"/>
    </source>
</evidence>
<dbReference type="RefSeq" id="XP_073110575.1">
    <property type="nucleotide sequence ID" value="XM_073254474.1"/>
</dbReference>
<evidence type="ECO:0000313" key="15">
    <source>
        <dbReference type="Proteomes" id="UP000504607"/>
    </source>
</evidence>
<feature type="compositionally biased region" description="Basic and acidic residues" evidence="13">
    <location>
        <begin position="119"/>
        <end position="136"/>
    </location>
</feature>
<evidence type="ECO:0000256" key="2">
    <source>
        <dbReference type="ARBA" id="ARBA00004123"/>
    </source>
</evidence>
<dbReference type="InterPro" id="IPR014013">
    <property type="entry name" value="Helic_SF1/SF2_ATP-bd_DinG/Rad3"/>
</dbReference>
<keyword evidence="4" id="KW-0479">Metal-binding</keyword>
<dbReference type="Gene3D" id="3.40.50.300">
    <property type="entry name" value="P-loop containing nucleotide triphosphate hydrolases"/>
    <property type="match status" value="3"/>
</dbReference>
<dbReference type="OrthoDB" id="267079at2759"/>
<dbReference type="InterPro" id="IPR045028">
    <property type="entry name" value="DinG/Rad3-like"/>
</dbReference>
<dbReference type="GO" id="GO:0003678">
    <property type="term" value="F:DNA helicase activity"/>
    <property type="evidence" value="ECO:0007669"/>
    <property type="project" value="InterPro"/>
</dbReference>
<dbReference type="NCBIfam" id="TIGR00604">
    <property type="entry name" value="rad3"/>
    <property type="match status" value="1"/>
</dbReference>
<dbReference type="AlphaFoldDB" id="A0A6I9QVD2"/>
<dbReference type="Pfam" id="PF06733">
    <property type="entry name" value="DEAD_2"/>
    <property type="match status" value="1"/>
</dbReference>
<keyword evidence="11" id="KW-0413">Isomerase</keyword>
<keyword evidence="5" id="KW-0547">Nucleotide-binding</keyword>
<dbReference type="SUPFAM" id="SSF52540">
    <property type="entry name" value="P-loop containing nucleoside triphosphate hydrolases"/>
    <property type="match status" value="1"/>
</dbReference>
<keyword evidence="8" id="KW-0067">ATP-binding</keyword>
<name>A0A6I9QVD2_ELAGV</name>
<dbReference type="InterPro" id="IPR010614">
    <property type="entry name" value="RAD3-like_helicase_DEAD"/>
</dbReference>
<dbReference type="GO" id="GO:0006974">
    <property type="term" value="P:DNA damage response"/>
    <property type="evidence" value="ECO:0007669"/>
    <property type="project" value="UniProtKB-ARBA"/>
</dbReference>
<feature type="region of interest" description="Disordered" evidence="13">
    <location>
        <begin position="66"/>
        <end position="145"/>
    </location>
</feature>
<dbReference type="GeneID" id="105040803"/>
<reference evidence="16" key="1">
    <citation type="submission" date="2025-08" db="UniProtKB">
        <authorList>
            <consortium name="RefSeq"/>
        </authorList>
    </citation>
    <scope>IDENTIFICATION</scope>
</reference>
<evidence type="ECO:0000256" key="3">
    <source>
        <dbReference type="ARBA" id="ARBA00008435"/>
    </source>
</evidence>
<evidence type="ECO:0000256" key="5">
    <source>
        <dbReference type="ARBA" id="ARBA00022741"/>
    </source>
</evidence>
<dbReference type="PANTHER" id="PTHR11472:SF41">
    <property type="entry name" value="ATP-DEPENDENT DNA HELICASE DDX11-RELATED"/>
    <property type="match status" value="1"/>
</dbReference>
<feature type="domain" description="Helicase ATP-binding" evidence="14">
    <location>
        <begin position="9"/>
        <end position="413"/>
    </location>
</feature>
<keyword evidence="12" id="KW-0539">Nucleus</keyword>
<evidence type="ECO:0000259" key="14">
    <source>
        <dbReference type="PROSITE" id="PS51193"/>
    </source>
</evidence>
<dbReference type="GO" id="GO:0034085">
    <property type="term" value="P:establishment of sister chromatid cohesion"/>
    <property type="evidence" value="ECO:0007669"/>
    <property type="project" value="TreeGrafter"/>
</dbReference>
<comment type="subcellular location">
    <subcellularLocation>
        <location evidence="2">Nucleus</location>
    </subcellularLocation>
</comment>
<dbReference type="Pfam" id="PF13307">
    <property type="entry name" value="Helicase_C_2"/>
    <property type="match status" value="1"/>
</dbReference>
<evidence type="ECO:0000256" key="12">
    <source>
        <dbReference type="ARBA" id="ARBA00023242"/>
    </source>
</evidence>
<proteinExistence type="inferred from homology"/>
<dbReference type="InParanoid" id="A0A6I9QVD2"/>
<evidence type="ECO:0000256" key="8">
    <source>
        <dbReference type="ARBA" id="ARBA00022840"/>
    </source>
</evidence>
<evidence type="ECO:0000313" key="16">
    <source>
        <dbReference type="RefSeq" id="XP_010915803.1"/>
    </source>
</evidence>
<accession>A0A6I9QVD2</accession>
<dbReference type="SMART" id="SM00488">
    <property type="entry name" value="DEXDc2"/>
    <property type="match status" value="1"/>
</dbReference>
<dbReference type="GO" id="GO:0005634">
    <property type="term" value="C:nucleus"/>
    <property type="evidence" value="ECO:0007669"/>
    <property type="project" value="UniProtKB-SubCell"/>
</dbReference>
<dbReference type="InterPro" id="IPR013020">
    <property type="entry name" value="Rad3/Chl1-like"/>
</dbReference>
<comment type="similarity">
    <text evidence="3">Belongs to the DEAD box helicase family. DEAH subfamily. DDX11/CHL1 sub-subfamily.</text>
</comment>
<evidence type="ECO:0000256" key="10">
    <source>
        <dbReference type="ARBA" id="ARBA00023014"/>
    </source>
</evidence>
<dbReference type="FunCoup" id="A0A6I9QVD2">
    <property type="interactions" value="1900"/>
</dbReference>
<gene>
    <name evidence="16" type="primary">LOC105040803</name>
</gene>
<evidence type="ECO:0000256" key="9">
    <source>
        <dbReference type="ARBA" id="ARBA00023004"/>
    </source>
</evidence>
<dbReference type="GO" id="GO:0005524">
    <property type="term" value="F:ATP binding"/>
    <property type="evidence" value="ECO:0007669"/>
    <property type="project" value="UniProtKB-KW"/>
</dbReference>
<dbReference type="Proteomes" id="UP000504607">
    <property type="component" value="Chromosome 3"/>
</dbReference>
<dbReference type="GO" id="GO:0006139">
    <property type="term" value="P:nucleobase-containing compound metabolic process"/>
    <property type="evidence" value="ECO:0007669"/>
    <property type="project" value="InterPro"/>
</dbReference>
<evidence type="ECO:0000256" key="13">
    <source>
        <dbReference type="SAM" id="MobiDB-lite"/>
    </source>
</evidence>
<keyword evidence="15" id="KW-1185">Reference proteome</keyword>
<evidence type="ECO:0000256" key="7">
    <source>
        <dbReference type="ARBA" id="ARBA00022806"/>
    </source>
</evidence>
<organism evidence="15 16">
    <name type="scientific">Elaeis guineensis var. tenera</name>
    <name type="common">Oil palm</name>
    <dbReference type="NCBI Taxonomy" id="51953"/>
    <lineage>
        <taxon>Eukaryota</taxon>
        <taxon>Viridiplantae</taxon>
        <taxon>Streptophyta</taxon>
        <taxon>Embryophyta</taxon>
        <taxon>Tracheophyta</taxon>
        <taxon>Spermatophyta</taxon>
        <taxon>Magnoliopsida</taxon>
        <taxon>Liliopsida</taxon>
        <taxon>Arecaceae</taxon>
        <taxon>Arecoideae</taxon>
        <taxon>Cocoseae</taxon>
        <taxon>Elaeidinae</taxon>
        <taxon>Elaeis</taxon>
    </lineage>
</organism>
<dbReference type="PANTHER" id="PTHR11472">
    <property type="entry name" value="DNA REPAIR DEAD HELICASE RAD3/XP-D SUBFAMILY MEMBER"/>
    <property type="match status" value="1"/>
</dbReference>
<dbReference type="InterPro" id="IPR027417">
    <property type="entry name" value="P-loop_NTPase"/>
</dbReference>
<dbReference type="GO" id="GO:0046872">
    <property type="term" value="F:metal ion binding"/>
    <property type="evidence" value="ECO:0007669"/>
    <property type="project" value="UniProtKB-KW"/>
</dbReference>
<dbReference type="GO" id="GO:0003677">
    <property type="term" value="F:DNA binding"/>
    <property type="evidence" value="ECO:0007669"/>
    <property type="project" value="InterPro"/>
</dbReference>
<dbReference type="RefSeq" id="XP_010915803.1">
    <property type="nucleotide sequence ID" value="XM_010917501.3"/>
</dbReference>
<evidence type="ECO:0000256" key="6">
    <source>
        <dbReference type="ARBA" id="ARBA00022801"/>
    </source>
</evidence>
<dbReference type="InterPro" id="IPR014001">
    <property type="entry name" value="Helicase_ATP-bd"/>
</dbReference>
<dbReference type="PROSITE" id="PS51193">
    <property type="entry name" value="HELICASE_ATP_BIND_2"/>
    <property type="match status" value="1"/>
</dbReference>
<dbReference type="CDD" id="cd18788">
    <property type="entry name" value="SF2_C_XPD"/>
    <property type="match status" value="1"/>
</dbReference>
<dbReference type="PROSITE" id="PS00690">
    <property type="entry name" value="DEAH_ATP_HELICASE"/>
    <property type="match status" value="1"/>
</dbReference>
<dbReference type="InterPro" id="IPR006554">
    <property type="entry name" value="Helicase-like_DEXD_c2"/>
</dbReference>
<dbReference type="InterPro" id="IPR002464">
    <property type="entry name" value="DNA/RNA_helicase_DEAH_CS"/>
</dbReference>
<dbReference type="InterPro" id="IPR006555">
    <property type="entry name" value="ATP-dep_Helicase_C"/>
</dbReference>
<protein>
    <submittedName>
        <fullName evidence="16">ATP-dependent DNA helicase DDX11</fullName>
    </submittedName>
</protein>
<dbReference type="GO" id="GO:0051536">
    <property type="term" value="F:iron-sulfur cluster binding"/>
    <property type="evidence" value="ECO:0007669"/>
    <property type="project" value="UniProtKB-KW"/>
</dbReference>
<feature type="compositionally biased region" description="Polar residues" evidence="13">
    <location>
        <begin position="72"/>
        <end position="83"/>
    </location>
</feature>
<keyword evidence="7 16" id="KW-0347">Helicase</keyword>
<keyword evidence="10" id="KW-0411">Iron-sulfur</keyword>
<comment type="cofactor">
    <cofactor evidence="1">
        <name>[4Fe-4S] cluster</name>
        <dbReference type="ChEBI" id="CHEBI:49883"/>
    </cofactor>
</comment>
<dbReference type="SMART" id="SM00491">
    <property type="entry name" value="HELICc2"/>
    <property type="match status" value="1"/>
</dbReference>